<dbReference type="PROSITE" id="PS50011">
    <property type="entry name" value="PROTEIN_KINASE_DOM"/>
    <property type="match status" value="1"/>
</dbReference>
<evidence type="ECO:0000259" key="2">
    <source>
        <dbReference type="PROSITE" id="PS50011"/>
    </source>
</evidence>
<reference evidence="4" key="1">
    <citation type="submission" date="2025-08" db="UniProtKB">
        <authorList>
            <consortium name="RefSeq"/>
        </authorList>
    </citation>
    <scope>IDENTIFICATION</scope>
</reference>
<dbReference type="GeneID" id="115816496"/>
<keyword evidence="3" id="KW-1185">Reference proteome</keyword>
<dbReference type="PROSITE" id="PS00108">
    <property type="entry name" value="PROTEIN_KINASE_ST"/>
    <property type="match status" value="1"/>
</dbReference>
<dbReference type="InterPro" id="IPR001245">
    <property type="entry name" value="Ser-Thr/Tyr_kinase_cat_dom"/>
</dbReference>
<proteinExistence type="predicted"/>
<evidence type="ECO:0000313" key="3">
    <source>
        <dbReference type="Proteomes" id="UP000504632"/>
    </source>
</evidence>
<dbReference type="InterPro" id="IPR000719">
    <property type="entry name" value="Prot_kinase_dom"/>
</dbReference>
<dbReference type="InParanoid" id="A0A6J2VQR2"/>
<feature type="region of interest" description="Disordered" evidence="1">
    <location>
        <begin position="361"/>
        <end position="389"/>
    </location>
</feature>
<dbReference type="OrthoDB" id="4062651at2759"/>
<evidence type="ECO:0000313" key="4">
    <source>
        <dbReference type="RefSeq" id="XP_030635310.1"/>
    </source>
</evidence>
<dbReference type="GO" id="GO:0004706">
    <property type="term" value="F:JUN kinase kinase kinase activity"/>
    <property type="evidence" value="ECO:0007669"/>
    <property type="project" value="TreeGrafter"/>
</dbReference>
<dbReference type="SUPFAM" id="SSF56112">
    <property type="entry name" value="Protein kinase-like (PK-like)"/>
    <property type="match status" value="1"/>
</dbReference>
<gene>
    <name evidence="4" type="primary">LOC115816496</name>
</gene>
<feature type="domain" description="Protein kinase" evidence="2">
    <location>
        <begin position="17"/>
        <end position="294"/>
    </location>
</feature>
<name>A0A6J2VQR2_CHACN</name>
<dbReference type="Pfam" id="PF07714">
    <property type="entry name" value="PK_Tyr_Ser-Thr"/>
    <property type="match status" value="1"/>
</dbReference>
<accession>A0A6J2VQR2</accession>
<dbReference type="Gene3D" id="1.10.510.10">
    <property type="entry name" value="Transferase(Phosphotransferase) domain 1"/>
    <property type="match status" value="1"/>
</dbReference>
<protein>
    <submittedName>
        <fullName evidence="4">Receptor-interacting serine/threonine-protein kinase 3-like</fullName>
    </submittedName>
</protein>
<dbReference type="PANTHER" id="PTHR44329">
    <property type="entry name" value="SERINE/THREONINE-PROTEIN KINASE TNNI3K-RELATED"/>
    <property type="match status" value="1"/>
</dbReference>
<dbReference type="InterPro" id="IPR008271">
    <property type="entry name" value="Ser/Thr_kinase_AS"/>
</dbReference>
<dbReference type="InterPro" id="IPR011009">
    <property type="entry name" value="Kinase-like_dom_sf"/>
</dbReference>
<evidence type="ECO:0000256" key="1">
    <source>
        <dbReference type="SAM" id="MobiDB-lite"/>
    </source>
</evidence>
<feature type="compositionally biased region" description="Polar residues" evidence="1">
    <location>
        <begin position="371"/>
        <end position="389"/>
    </location>
</feature>
<organism evidence="3 4">
    <name type="scientific">Chanos chanos</name>
    <name type="common">Milkfish</name>
    <name type="synonym">Mugil chanos</name>
    <dbReference type="NCBI Taxonomy" id="29144"/>
    <lineage>
        <taxon>Eukaryota</taxon>
        <taxon>Metazoa</taxon>
        <taxon>Chordata</taxon>
        <taxon>Craniata</taxon>
        <taxon>Vertebrata</taxon>
        <taxon>Euteleostomi</taxon>
        <taxon>Actinopterygii</taxon>
        <taxon>Neopterygii</taxon>
        <taxon>Teleostei</taxon>
        <taxon>Ostariophysi</taxon>
        <taxon>Gonorynchiformes</taxon>
        <taxon>Chanidae</taxon>
        <taxon>Chanos</taxon>
    </lineage>
</organism>
<dbReference type="GO" id="GO:0005524">
    <property type="term" value="F:ATP binding"/>
    <property type="evidence" value="ECO:0007669"/>
    <property type="project" value="InterPro"/>
</dbReference>
<dbReference type="RefSeq" id="XP_030635310.1">
    <property type="nucleotide sequence ID" value="XM_030779450.1"/>
</dbReference>
<dbReference type="AlphaFoldDB" id="A0A6J2VQR2"/>
<dbReference type="InterPro" id="IPR051681">
    <property type="entry name" value="Ser/Thr_Kinases-Pseudokinases"/>
</dbReference>
<dbReference type="Proteomes" id="UP000504632">
    <property type="component" value="Chromosome 7"/>
</dbReference>
<dbReference type="PANTHER" id="PTHR44329:SF297">
    <property type="entry name" value="RECEPTOR-INTERACTING SERINE_THREONINE-PROTEIN KINASE 3"/>
    <property type="match status" value="1"/>
</dbReference>
<sequence length="389" mass="43136">MELSSYPQPALIHNDRLTSWEDIDSGGFGQIFKAKHVEWGLDVAIKLLHSDNESSKSILREAEMMKQGGHPHVLRILGIYEGQPPKRWSSSQLGLVMEFMERGSLKSLLNKLEGPPPWPLVFRLAHQIALGMNYLHCLSPPLLHLDLKPSNVLLDDSLSAKLTDFGLAKVVRSVSKAMGDDGWEEGGTLEYMPPEAFTESLGSYKPSCASDVYSYGILLWSICTGKEPYSNVLSSMVRFHIPRGDRPSLTDRSLDCSKVVGLQGLKDLMGKCWHQDPKARPSFRGCLEVTEVAYEQNKPGVSDAVHMVHKILDSKRGSSGMEQNFEKLHISPPQPQNGGIYINMSSVTGLQIGNDNYMSITGRQRHPTAPPSVNASNKQPETLKRTFNA</sequence>
<dbReference type="SMART" id="SM00220">
    <property type="entry name" value="S_TKc"/>
    <property type="match status" value="1"/>
</dbReference>